<dbReference type="SUPFAM" id="SSF103657">
    <property type="entry name" value="BAR/IMD domain-like"/>
    <property type="match status" value="1"/>
</dbReference>
<reference evidence="8" key="1">
    <citation type="submission" date="2025-08" db="UniProtKB">
        <authorList>
            <consortium name="RefSeq"/>
        </authorList>
    </citation>
    <scope>IDENTIFICATION</scope>
    <source>
        <tissue evidence="8">Gonads</tissue>
    </source>
</reference>
<feature type="domain" description="F-BAR" evidence="6">
    <location>
        <begin position="5"/>
        <end position="266"/>
    </location>
</feature>
<feature type="domain" description="SH3" evidence="5">
    <location>
        <begin position="362"/>
        <end position="426"/>
    </location>
</feature>
<evidence type="ECO:0000313" key="7">
    <source>
        <dbReference type="Proteomes" id="UP000085678"/>
    </source>
</evidence>
<keyword evidence="1 2" id="KW-0728">SH3 domain</keyword>
<dbReference type="PROSITE" id="PS50002">
    <property type="entry name" value="SH3"/>
    <property type="match status" value="1"/>
</dbReference>
<dbReference type="Pfam" id="PF07653">
    <property type="entry name" value="SH3_2"/>
    <property type="match status" value="1"/>
</dbReference>
<dbReference type="InterPro" id="IPR001060">
    <property type="entry name" value="FCH_dom"/>
</dbReference>
<dbReference type="Gene3D" id="1.20.1270.60">
    <property type="entry name" value="Arfaptin homology (AH) domain/BAR domain"/>
    <property type="match status" value="1"/>
</dbReference>
<keyword evidence="3 4" id="KW-0175">Coiled coil</keyword>
<dbReference type="InterPro" id="IPR031160">
    <property type="entry name" value="F_BAR_dom"/>
</dbReference>
<dbReference type="SMART" id="SM00326">
    <property type="entry name" value="SH3"/>
    <property type="match status" value="1"/>
</dbReference>
<protein>
    <submittedName>
        <fullName evidence="8">Proline-serine-threonine phosphatase-interacting protein 2 isoform X2</fullName>
    </submittedName>
</protein>
<accession>A0A1S3JXG4</accession>
<evidence type="ECO:0000313" key="8">
    <source>
        <dbReference type="RefSeq" id="XP_013415068.1"/>
    </source>
</evidence>
<gene>
    <name evidence="8" type="primary">LOC106177001</name>
</gene>
<dbReference type="OrthoDB" id="10255964at2759"/>
<evidence type="ECO:0000256" key="2">
    <source>
        <dbReference type="PROSITE-ProRule" id="PRU00192"/>
    </source>
</evidence>
<dbReference type="InterPro" id="IPR036028">
    <property type="entry name" value="SH3-like_dom_sf"/>
</dbReference>
<dbReference type="FunFam" id="1.20.1270.60:FF:000037">
    <property type="entry name" value="Proline-serine-threonine phosphatase interacting protein 1"/>
    <property type="match status" value="1"/>
</dbReference>
<dbReference type="PANTHER" id="PTHR23065:SF61">
    <property type="entry name" value="PROLINE-SERINE-THREONINE PHOSPHATASE-INTERACTING PROTEIN 2-LIKE"/>
    <property type="match status" value="1"/>
</dbReference>
<evidence type="ECO:0000259" key="5">
    <source>
        <dbReference type="PROSITE" id="PS50002"/>
    </source>
</evidence>
<dbReference type="GO" id="GO:0005886">
    <property type="term" value="C:plasma membrane"/>
    <property type="evidence" value="ECO:0007669"/>
    <property type="project" value="TreeGrafter"/>
</dbReference>
<dbReference type="STRING" id="7574.A0A1S3JXG4"/>
<dbReference type="PANTHER" id="PTHR23065">
    <property type="entry name" value="PROLINE-SERINE-THREONINE PHOSPHATASE INTERACTING PROTEIN 1"/>
    <property type="match status" value="1"/>
</dbReference>
<feature type="coiled-coil region" evidence="4">
    <location>
        <begin position="95"/>
        <end position="129"/>
    </location>
</feature>
<dbReference type="InterPro" id="IPR001452">
    <property type="entry name" value="SH3_domain"/>
</dbReference>
<dbReference type="GO" id="GO:0005737">
    <property type="term" value="C:cytoplasm"/>
    <property type="evidence" value="ECO:0007669"/>
    <property type="project" value="TreeGrafter"/>
</dbReference>
<evidence type="ECO:0000256" key="4">
    <source>
        <dbReference type="SAM" id="Coils"/>
    </source>
</evidence>
<keyword evidence="7" id="KW-1185">Reference proteome</keyword>
<dbReference type="RefSeq" id="XP_013415068.1">
    <property type="nucleotide sequence ID" value="XM_013559614.1"/>
</dbReference>
<evidence type="ECO:0000259" key="6">
    <source>
        <dbReference type="PROSITE" id="PS51741"/>
    </source>
</evidence>
<dbReference type="GO" id="GO:0005884">
    <property type="term" value="C:actin filament"/>
    <property type="evidence" value="ECO:0007669"/>
    <property type="project" value="TreeGrafter"/>
</dbReference>
<proteinExistence type="predicted"/>
<dbReference type="PROSITE" id="PS51741">
    <property type="entry name" value="F_BAR"/>
    <property type="match status" value="1"/>
</dbReference>
<dbReference type="SMART" id="SM00055">
    <property type="entry name" value="FCH"/>
    <property type="match status" value="1"/>
</dbReference>
<evidence type="ECO:0000256" key="3">
    <source>
        <dbReference type="PROSITE-ProRule" id="PRU01077"/>
    </source>
</evidence>
<dbReference type="AlphaFoldDB" id="A0A1S3JXG4"/>
<dbReference type="InterPro" id="IPR027267">
    <property type="entry name" value="AH/BAR_dom_sf"/>
</dbReference>
<dbReference type="SUPFAM" id="SSF50044">
    <property type="entry name" value="SH3-domain"/>
    <property type="match status" value="1"/>
</dbReference>
<organism evidence="7 8">
    <name type="scientific">Lingula anatina</name>
    <name type="common">Brachiopod</name>
    <name type="synonym">Lingula unguis</name>
    <dbReference type="NCBI Taxonomy" id="7574"/>
    <lineage>
        <taxon>Eukaryota</taxon>
        <taxon>Metazoa</taxon>
        <taxon>Spiralia</taxon>
        <taxon>Lophotrochozoa</taxon>
        <taxon>Brachiopoda</taxon>
        <taxon>Linguliformea</taxon>
        <taxon>Lingulata</taxon>
        <taxon>Lingulida</taxon>
        <taxon>Linguloidea</taxon>
        <taxon>Lingulidae</taxon>
        <taxon>Lingula</taxon>
    </lineage>
</organism>
<dbReference type="GO" id="GO:0030041">
    <property type="term" value="P:actin filament polymerization"/>
    <property type="evidence" value="ECO:0007669"/>
    <property type="project" value="TreeGrafter"/>
</dbReference>
<dbReference type="GO" id="GO:0051015">
    <property type="term" value="F:actin filament binding"/>
    <property type="evidence" value="ECO:0007669"/>
    <property type="project" value="TreeGrafter"/>
</dbReference>
<dbReference type="InParanoid" id="A0A1S3JXG4"/>
<dbReference type="Proteomes" id="UP000085678">
    <property type="component" value="Unplaced"/>
</dbReference>
<evidence type="ECO:0000256" key="1">
    <source>
        <dbReference type="ARBA" id="ARBA00022443"/>
    </source>
</evidence>
<dbReference type="Gene3D" id="2.30.30.40">
    <property type="entry name" value="SH3 Domains"/>
    <property type="match status" value="1"/>
</dbReference>
<dbReference type="Pfam" id="PF00611">
    <property type="entry name" value="FCH"/>
    <property type="match status" value="1"/>
</dbReference>
<dbReference type="GeneID" id="106177001"/>
<name>A0A1S3JXG4_LINAN</name>
<sequence length="429" mass="49842">MTKLKKFSDAFWGTEFCSTLGFDTVCRRLKDGRQMVKDVEDFLKQRAKIEEDYQKNLINLTKKAGGATENGTLRASWEELKSRTEAMANAHLEFSRELNKEVERLNQFMTKQKDERKQVEDTMKKVQTNKISLYHKTIQSKKSYESKCRNCDEAHEQYLSLNSQPNIQAKEIQKSKTKYEKAKTERDQADLMYRSSIDSLDGARREWEKEMELACNVTQKMEEERIGFLRNELWMHINFISQLCVEVDDHCEVVRLSLEKCEEEADIIAFIEDKKTGTRRPDPIVYERYQQSWGGNGNRVTTLSRRPPEPLPGDNRHYDFRTMPNPKRPPPPVGVSSATFFVSEGTDSGDGLYASVNEIYPDKRKTYQIIKKFEAKDKGEITVLQNEIVEILDRRQGYVHGKVLNRPHAHNVKGWFPADCVSTEEVSLI</sequence>